<name>A0ABV3A9A5_9ACTN</name>
<reference evidence="1 2" key="1">
    <citation type="submission" date="2024-06" db="EMBL/GenBank/DDBJ databases">
        <title>The Natural Products Discovery Center: Release of the First 8490 Sequenced Strains for Exploring Actinobacteria Biosynthetic Diversity.</title>
        <authorList>
            <person name="Kalkreuter E."/>
            <person name="Kautsar S.A."/>
            <person name="Yang D."/>
            <person name="Bader C.D."/>
            <person name="Teijaro C.N."/>
            <person name="Fluegel L."/>
            <person name="Davis C.M."/>
            <person name="Simpson J.R."/>
            <person name="Lauterbach L."/>
            <person name="Steele A.D."/>
            <person name="Gui C."/>
            <person name="Meng S."/>
            <person name="Li G."/>
            <person name="Viehrig K."/>
            <person name="Ye F."/>
            <person name="Su P."/>
            <person name="Kiefer A.F."/>
            <person name="Nichols A."/>
            <person name="Cepeda A.J."/>
            <person name="Yan W."/>
            <person name="Fan B."/>
            <person name="Jiang Y."/>
            <person name="Adhikari A."/>
            <person name="Zheng C.-J."/>
            <person name="Schuster L."/>
            <person name="Cowan T.M."/>
            <person name="Smanski M.J."/>
            <person name="Chevrette M.G."/>
            <person name="De Carvalho L.P.S."/>
            <person name="Shen B."/>
        </authorList>
    </citation>
    <scope>NUCLEOTIDE SEQUENCE [LARGE SCALE GENOMIC DNA]</scope>
    <source>
        <strain evidence="1 2">NPDC020594</strain>
    </source>
</reference>
<sequence>MVFPQTPLDVRVELLIGGVWTDVTKDTYAAEKISISRGRADEGARTDPGECSLTFNNGASKVAPGISGRYSPRNPRSDLYGRIGRNTPIRVSVPGPTSYLELDGDPANYATTPDTAALDITGDLDLRWEGEANWNQLGAQVLIGKWDPVGQKAYMLRLEDGYLAIHHSTDGQNGALIRWRLPALPQRAALRATLDIDNGAGGRSANFYWAPTIAGPWTQFGDTGVVAGTTPTFVSTAPLRIAPADLISATPLRYPVTGRVYKAEVRNGIGGPVVAAPDFTAQAPGTTTFTDSAGLTWTLAGQAVISNRRNRFVGEVSAWPSRWDVSGKDVRVTVKAAGVLRRYGQGAKPLDSTLRRRIPSGKPLAYWPMEDGAEAAQAASAVSGGQPLRVSGLSFGGSDYPAGSNPLPTLGQAASLDGRVPGAKAGGWHVEMVYKLGALPTVEQTMLSLTLGPGTGGVAQVLCRVSSAGIRVQGLDSDGNVVAFFVFSDAAAINDFAGVWNRLQIFSAVSGSNAYLNVAWRDVVENTWWNARTTYVGTPGTLTGIKGSWGTDFQGMAIGHLAAWDIGGTTAPAAGVTVYESADDGFRGEAAGVRMTRLAAEEGIPVTVYGAVTRQEAMGPQRPETMLALLEEAADVEGGILYERRDRLGLVYRDRASLYSQTPALRLDYNVDGHVAPPLEPVDDDQGVRNDVTVTRDGGASARVTLDTGALSTQAPPNGVGVYDESVTLNLYDDDQPAQHAAWGLHLGTVDEARYPVVNIDLAAGPALVDAVTALDSGDRIQIANPPAWLPPGPIDLIVQGYTEVIGHPNDWDVQLNCTPASPWTVGEVAITEDFEDGAYAVTITNGGNAPWFRSQVHYNTGTWSLQSGAIANNQTSDAIVTVPDGATELTVWYRVSSEASGPGFEGDRLLVFADGVQVLRAQGEVDWTRTTIDVTGKAAVTFRYVKDNSSAAGEDAVWIDDLTFTRSPMRADTDGSQLAAGVTATATTLSVATTAGPRWVDSAAYPTEFPFDITVGGERMRVTAVTGTTSPQTFTVIRSTNGVVKPQTAGTDVRLADPTIAAL</sequence>
<organism evidence="1 2">
    <name type="scientific">Streptomyces flaveolus</name>
    <dbReference type="NCBI Taxonomy" id="67297"/>
    <lineage>
        <taxon>Bacteria</taxon>
        <taxon>Bacillati</taxon>
        <taxon>Actinomycetota</taxon>
        <taxon>Actinomycetes</taxon>
        <taxon>Kitasatosporales</taxon>
        <taxon>Streptomycetaceae</taxon>
        <taxon>Streptomyces</taxon>
    </lineage>
</organism>
<evidence type="ECO:0000313" key="1">
    <source>
        <dbReference type="EMBL" id="MEU5707872.1"/>
    </source>
</evidence>
<accession>A0ABV3A9A5</accession>
<evidence type="ECO:0000313" key="2">
    <source>
        <dbReference type="Proteomes" id="UP001551011"/>
    </source>
</evidence>
<comment type="caution">
    <text evidence="1">The sequence shown here is derived from an EMBL/GenBank/DDBJ whole genome shotgun (WGS) entry which is preliminary data.</text>
</comment>
<dbReference type="RefSeq" id="WP_359256135.1">
    <property type="nucleotide sequence ID" value="NZ_JBFAEG010000008.1"/>
</dbReference>
<proteinExistence type="predicted"/>
<keyword evidence="2" id="KW-1185">Reference proteome</keyword>
<gene>
    <name evidence="1" type="ORF">AB0H04_13515</name>
</gene>
<dbReference type="EMBL" id="JBFAEG010000008">
    <property type="protein sequence ID" value="MEU5707872.1"/>
    <property type="molecule type" value="Genomic_DNA"/>
</dbReference>
<protein>
    <submittedName>
        <fullName evidence="1">Uncharacterized protein</fullName>
    </submittedName>
</protein>
<dbReference type="Proteomes" id="UP001551011">
    <property type="component" value="Unassembled WGS sequence"/>
</dbReference>